<organism evidence="1 2">
    <name type="scientific">Gimesia panareensis</name>
    <dbReference type="NCBI Taxonomy" id="2527978"/>
    <lineage>
        <taxon>Bacteria</taxon>
        <taxon>Pseudomonadati</taxon>
        <taxon>Planctomycetota</taxon>
        <taxon>Planctomycetia</taxon>
        <taxon>Planctomycetales</taxon>
        <taxon>Planctomycetaceae</taxon>
        <taxon>Gimesia</taxon>
    </lineage>
</organism>
<gene>
    <name evidence="1" type="ORF">Pan153_24210</name>
</gene>
<evidence type="ECO:0000313" key="1">
    <source>
        <dbReference type="EMBL" id="QDV17766.1"/>
    </source>
</evidence>
<dbReference type="EMBL" id="CP036317">
    <property type="protein sequence ID" value="QDV17766.1"/>
    <property type="molecule type" value="Genomic_DNA"/>
</dbReference>
<accession>A0A518FN38</accession>
<protein>
    <submittedName>
        <fullName evidence="1">Uncharacterized protein</fullName>
    </submittedName>
</protein>
<proteinExistence type="predicted"/>
<dbReference type="Proteomes" id="UP000320839">
    <property type="component" value="Chromosome"/>
</dbReference>
<name>A0A518FN38_9PLAN</name>
<evidence type="ECO:0000313" key="2">
    <source>
        <dbReference type="Proteomes" id="UP000320839"/>
    </source>
</evidence>
<sequence length="118" mass="13364">MNEIPLLSGVDAIVQQVWNDKSLTTAVERVKEFQRIAKLNDLPDSRATFMRHQKELRERGMLSLCPPELKLTVKGRPPAIPMGVEAILSDIGLVDLEQEVFEPKSISRDLRLYVPPQT</sequence>
<reference evidence="1 2" key="1">
    <citation type="submission" date="2019-02" db="EMBL/GenBank/DDBJ databases">
        <title>Deep-cultivation of Planctomycetes and their phenomic and genomic characterization uncovers novel biology.</title>
        <authorList>
            <person name="Wiegand S."/>
            <person name="Jogler M."/>
            <person name="Boedeker C."/>
            <person name="Pinto D."/>
            <person name="Vollmers J."/>
            <person name="Rivas-Marin E."/>
            <person name="Kohn T."/>
            <person name="Peeters S.H."/>
            <person name="Heuer A."/>
            <person name="Rast P."/>
            <person name="Oberbeckmann S."/>
            <person name="Bunk B."/>
            <person name="Jeske O."/>
            <person name="Meyerdierks A."/>
            <person name="Storesund J.E."/>
            <person name="Kallscheuer N."/>
            <person name="Luecker S."/>
            <person name="Lage O.M."/>
            <person name="Pohl T."/>
            <person name="Merkel B.J."/>
            <person name="Hornburger P."/>
            <person name="Mueller R.-W."/>
            <person name="Bruemmer F."/>
            <person name="Labrenz M."/>
            <person name="Spormann A.M."/>
            <person name="Op den Camp H."/>
            <person name="Overmann J."/>
            <person name="Amann R."/>
            <person name="Jetten M.S.M."/>
            <person name="Mascher T."/>
            <person name="Medema M.H."/>
            <person name="Devos D.P."/>
            <person name="Kaster A.-K."/>
            <person name="Ovreas L."/>
            <person name="Rohde M."/>
            <person name="Galperin M.Y."/>
            <person name="Jogler C."/>
        </authorList>
    </citation>
    <scope>NUCLEOTIDE SEQUENCE [LARGE SCALE GENOMIC DNA]</scope>
    <source>
        <strain evidence="1 2">Pan153</strain>
    </source>
</reference>
<dbReference type="AlphaFoldDB" id="A0A518FN38"/>